<proteinExistence type="predicted"/>
<protein>
    <submittedName>
        <fullName evidence="1">Uncharacterized protein</fullName>
    </submittedName>
</protein>
<dbReference type="AlphaFoldDB" id="A0A0E9W6T5"/>
<organism evidence="1">
    <name type="scientific">Anguilla anguilla</name>
    <name type="common">European freshwater eel</name>
    <name type="synonym">Muraena anguilla</name>
    <dbReference type="NCBI Taxonomy" id="7936"/>
    <lineage>
        <taxon>Eukaryota</taxon>
        <taxon>Metazoa</taxon>
        <taxon>Chordata</taxon>
        <taxon>Craniata</taxon>
        <taxon>Vertebrata</taxon>
        <taxon>Euteleostomi</taxon>
        <taxon>Actinopterygii</taxon>
        <taxon>Neopterygii</taxon>
        <taxon>Teleostei</taxon>
        <taxon>Anguilliformes</taxon>
        <taxon>Anguillidae</taxon>
        <taxon>Anguilla</taxon>
    </lineage>
</organism>
<reference evidence="1" key="1">
    <citation type="submission" date="2014-11" db="EMBL/GenBank/DDBJ databases">
        <authorList>
            <person name="Amaro Gonzalez C."/>
        </authorList>
    </citation>
    <scope>NUCLEOTIDE SEQUENCE</scope>
</reference>
<evidence type="ECO:0000313" key="1">
    <source>
        <dbReference type="EMBL" id="JAH85270.1"/>
    </source>
</evidence>
<reference evidence="1" key="2">
    <citation type="journal article" date="2015" name="Fish Shellfish Immunol.">
        <title>Early steps in the European eel (Anguilla anguilla)-Vibrio vulnificus interaction in the gills: Role of the RtxA13 toxin.</title>
        <authorList>
            <person name="Callol A."/>
            <person name="Pajuelo D."/>
            <person name="Ebbesson L."/>
            <person name="Teles M."/>
            <person name="MacKenzie S."/>
            <person name="Amaro C."/>
        </authorList>
    </citation>
    <scope>NUCLEOTIDE SEQUENCE</scope>
</reference>
<accession>A0A0E9W6T5</accession>
<sequence length="110" mass="12341">MPVEINSTMRLYLCRTMQVTSLKHRPTIKASKCHLAKCSSLNLQCSHCDILWPMAFGLVGKFLGAVKWIFKYFPSRKFALYCPSEACDGAVFRLYCKTMQNDGAAAGIPL</sequence>
<dbReference type="EMBL" id="GBXM01023307">
    <property type="protein sequence ID" value="JAH85270.1"/>
    <property type="molecule type" value="Transcribed_RNA"/>
</dbReference>
<name>A0A0E9W6T5_ANGAN</name>